<accession>A0AA88DZ95</accession>
<feature type="region of interest" description="Disordered" evidence="1">
    <location>
        <begin position="1"/>
        <end position="30"/>
    </location>
</feature>
<evidence type="ECO:0000256" key="1">
    <source>
        <dbReference type="SAM" id="MobiDB-lite"/>
    </source>
</evidence>
<feature type="region of interest" description="Disordered" evidence="1">
    <location>
        <begin position="46"/>
        <end position="71"/>
    </location>
</feature>
<dbReference type="EMBL" id="BTGU01000192">
    <property type="protein sequence ID" value="GMN64734.1"/>
    <property type="molecule type" value="Genomic_DNA"/>
</dbReference>
<organism evidence="2 3">
    <name type="scientific">Ficus carica</name>
    <name type="common">Common fig</name>
    <dbReference type="NCBI Taxonomy" id="3494"/>
    <lineage>
        <taxon>Eukaryota</taxon>
        <taxon>Viridiplantae</taxon>
        <taxon>Streptophyta</taxon>
        <taxon>Embryophyta</taxon>
        <taxon>Tracheophyta</taxon>
        <taxon>Spermatophyta</taxon>
        <taxon>Magnoliopsida</taxon>
        <taxon>eudicotyledons</taxon>
        <taxon>Gunneridae</taxon>
        <taxon>Pentapetalae</taxon>
        <taxon>rosids</taxon>
        <taxon>fabids</taxon>
        <taxon>Rosales</taxon>
        <taxon>Moraceae</taxon>
        <taxon>Ficeae</taxon>
        <taxon>Ficus</taxon>
    </lineage>
</organism>
<feature type="compositionally biased region" description="Basic and acidic residues" evidence="1">
    <location>
        <begin position="51"/>
        <end position="61"/>
    </location>
</feature>
<comment type="caution">
    <text evidence="2">The sequence shown here is derived from an EMBL/GenBank/DDBJ whole genome shotgun (WGS) entry which is preliminary data.</text>
</comment>
<sequence length="71" mass="6990">MGWGASRAGGKGVARDGMGGRPGLGWGDWGCGRRLRGVTDDGVQIAGDGGKVADDGGKVAGDEADNGGKFI</sequence>
<keyword evidence="3" id="KW-1185">Reference proteome</keyword>
<name>A0AA88DZ95_FICCA</name>
<proteinExistence type="predicted"/>
<dbReference type="AlphaFoldDB" id="A0AA88DZ95"/>
<gene>
    <name evidence="2" type="ORF">TIFTF001_033800</name>
</gene>
<protein>
    <submittedName>
        <fullName evidence="2">Uncharacterized protein</fullName>
    </submittedName>
</protein>
<dbReference type="Proteomes" id="UP001187192">
    <property type="component" value="Unassembled WGS sequence"/>
</dbReference>
<evidence type="ECO:0000313" key="2">
    <source>
        <dbReference type="EMBL" id="GMN64734.1"/>
    </source>
</evidence>
<reference evidence="2" key="1">
    <citation type="submission" date="2023-07" db="EMBL/GenBank/DDBJ databases">
        <title>draft genome sequence of fig (Ficus carica).</title>
        <authorList>
            <person name="Takahashi T."/>
            <person name="Nishimura K."/>
        </authorList>
    </citation>
    <scope>NUCLEOTIDE SEQUENCE</scope>
</reference>
<evidence type="ECO:0000313" key="3">
    <source>
        <dbReference type="Proteomes" id="UP001187192"/>
    </source>
</evidence>